<keyword evidence="3" id="KW-1185">Reference proteome</keyword>
<evidence type="ECO:0000313" key="3">
    <source>
        <dbReference type="Proteomes" id="UP000267027"/>
    </source>
</evidence>
<reference evidence="4" key="1">
    <citation type="submission" date="2017-02" db="UniProtKB">
        <authorList>
            <consortium name="WormBaseParasite"/>
        </authorList>
    </citation>
    <scope>IDENTIFICATION</scope>
</reference>
<organism evidence="4">
    <name type="scientific">Angiostrongylus costaricensis</name>
    <name type="common">Nematode worm</name>
    <dbReference type="NCBI Taxonomy" id="334426"/>
    <lineage>
        <taxon>Eukaryota</taxon>
        <taxon>Metazoa</taxon>
        <taxon>Ecdysozoa</taxon>
        <taxon>Nematoda</taxon>
        <taxon>Chromadorea</taxon>
        <taxon>Rhabditida</taxon>
        <taxon>Rhabditina</taxon>
        <taxon>Rhabditomorpha</taxon>
        <taxon>Strongyloidea</taxon>
        <taxon>Metastrongylidae</taxon>
        <taxon>Angiostrongylus</taxon>
    </lineage>
</organism>
<dbReference type="AlphaFoldDB" id="A0A0R3Q1I6"/>
<dbReference type="Proteomes" id="UP000267027">
    <property type="component" value="Unassembled WGS sequence"/>
</dbReference>
<reference evidence="2 3" key="2">
    <citation type="submission" date="2018-11" db="EMBL/GenBank/DDBJ databases">
        <authorList>
            <consortium name="Pathogen Informatics"/>
        </authorList>
    </citation>
    <scope>NUCLEOTIDE SEQUENCE [LARGE SCALE GENOMIC DNA]</scope>
    <source>
        <strain evidence="2 3">Costa Rica</strain>
    </source>
</reference>
<name>A0A0R3Q1I6_ANGCS</name>
<accession>A0A0R3Q1I6</accession>
<dbReference type="EMBL" id="UYYA01005281">
    <property type="protein sequence ID" value="VDM64463.1"/>
    <property type="molecule type" value="Genomic_DNA"/>
</dbReference>
<protein>
    <submittedName>
        <fullName evidence="4">Secreted protein</fullName>
    </submittedName>
</protein>
<evidence type="ECO:0000313" key="2">
    <source>
        <dbReference type="EMBL" id="VDM64463.1"/>
    </source>
</evidence>
<evidence type="ECO:0000313" key="4">
    <source>
        <dbReference type="WBParaSite" id="ACOC_0001287501-mRNA-1"/>
    </source>
</evidence>
<dbReference type="WBParaSite" id="ACOC_0001287501-mRNA-1">
    <property type="protein sequence ID" value="ACOC_0001287501-mRNA-1"/>
    <property type="gene ID" value="ACOC_0001287501"/>
</dbReference>
<keyword evidence="1" id="KW-0732">Signal</keyword>
<sequence length="110" mass="12353">MTSNFSFQMLQRLLILLLPLPLCYGLLCYYCGVFLIASAPQCRGKPKNISCDPDSYGCMSLTGENLDGTYYVEKRCAAKNDDRTVGCTEIDLRGWVSHFCYAKIRGGFEI</sequence>
<dbReference type="OrthoDB" id="5774482at2759"/>
<gene>
    <name evidence="2" type="ORF">ACOC_LOCUS12878</name>
</gene>
<dbReference type="OMA" id="VEKRCAE"/>
<evidence type="ECO:0000256" key="1">
    <source>
        <dbReference type="SAM" id="SignalP"/>
    </source>
</evidence>
<feature type="chain" id="PRO_5043130445" evidence="1">
    <location>
        <begin position="26"/>
        <end position="110"/>
    </location>
</feature>
<feature type="signal peptide" evidence="1">
    <location>
        <begin position="1"/>
        <end position="25"/>
    </location>
</feature>
<proteinExistence type="predicted"/>